<dbReference type="AlphaFoldDB" id="A0A0N4XNZ8"/>
<reference evidence="3" key="1">
    <citation type="submission" date="2017-02" db="UniProtKB">
        <authorList>
            <consortium name="WormBaseParasite"/>
        </authorList>
    </citation>
    <scope>IDENTIFICATION</scope>
</reference>
<proteinExistence type="predicted"/>
<sequence>MHRFDVFFKKIIPNSSLFISIFSGPVCKYLLTASDKDTVPFDVQVIDQFTGAAVIRVKVGIIH</sequence>
<accession>A0A0N4XNZ8</accession>
<reference evidence="1 2" key="2">
    <citation type="submission" date="2018-11" db="EMBL/GenBank/DDBJ databases">
        <authorList>
            <consortium name="Pathogen Informatics"/>
        </authorList>
    </citation>
    <scope>NUCLEOTIDE SEQUENCE [LARGE SCALE GENOMIC DNA]</scope>
</reference>
<organism evidence="3">
    <name type="scientific">Nippostrongylus brasiliensis</name>
    <name type="common">Rat hookworm</name>
    <dbReference type="NCBI Taxonomy" id="27835"/>
    <lineage>
        <taxon>Eukaryota</taxon>
        <taxon>Metazoa</taxon>
        <taxon>Ecdysozoa</taxon>
        <taxon>Nematoda</taxon>
        <taxon>Chromadorea</taxon>
        <taxon>Rhabditida</taxon>
        <taxon>Rhabditina</taxon>
        <taxon>Rhabditomorpha</taxon>
        <taxon>Strongyloidea</taxon>
        <taxon>Heligmosomidae</taxon>
        <taxon>Nippostrongylus</taxon>
    </lineage>
</organism>
<dbReference type="WBParaSite" id="NBR_0000425001-mRNA-1">
    <property type="protein sequence ID" value="NBR_0000425001-mRNA-1"/>
    <property type="gene ID" value="NBR_0000425001"/>
</dbReference>
<gene>
    <name evidence="1" type="ORF">NBR_LOCUS4251</name>
</gene>
<evidence type="ECO:0000313" key="3">
    <source>
        <dbReference type="WBParaSite" id="NBR_0000425001-mRNA-1"/>
    </source>
</evidence>
<evidence type="ECO:0000313" key="2">
    <source>
        <dbReference type="Proteomes" id="UP000271162"/>
    </source>
</evidence>
<protein>
    <submittedName>
        <fullName evidence="1 3">Uncharacterized protein</fullName>
    </submittedName>
</protein>
<dbReference type="STRING" id="27835.A0A0N4XNZ8"/>
<evidence type="ECO:0000313" key="1">
    <source>
        <dbReference type="EMBL" id="VDL67840.1"/>
    </source>
</evidence>
<keyword evidence="2" id="KW-1185">Reference proteome</keyword>
<dbReference type="Proteomes" id="UP000271162">
    <property type="component" value="Unassembled WGS sequence"/>
</dbReference>
<dbReference type="EMBL" id="UYSL01007593">
    <property type="protein sequence ID" value="VDL67840.1"/>
    <property type="molecule type" value="Genomic_DNA"/>
</dbReference>
<name>A0A0N4XNZ8_NIPBR</name>